<dbReference type="KEGG" id="bhl:Bache_2747"/>
<dbReference type="AlphaFoldDB" id="E6SX03"/>
<proteinExistence type="predicted"/>
<sequence>MNGFDKSLERMTIIVTIIFTIFVIIRIGDLWIGLHILVISPMTGLFVLATYEYCAAEYRRSMEQYRKVLESDRGILERARRRNLKKTYHDFKKRVEKIRSKELREIRWKYIFCVIIVIMWNITEFIIMALFLMDKHKYCVIVKT</sequence>
<reference key="1">
    <citation type="submission" date="2010-11" db="EMBL/GenBank/DDBJ databases">
        <title>The complete genome of Bacteroides helcogenes P 36-108.</title>
        <authorList>
            <consortium name="US DOE Joint Genome Institute (JGI-PGF)"/>
            <person name="Lucas S."/>
            <person name="Copeland A."/>
            <person name="Lapidus A."/>
            <person name="Bruce D."/>
            <person name="Goodwin L."/>
            <person name="Pitluck S."/>
            <person name="Kyrpides N."/>
            <person name="Mavromatis K."/>
            <person name="Ivanova N."/>
            <person name="Zeytun A."/>
            <person name="Brettin T."/>
            <person name="Detter J.C."/>
            <person name="Tapia R."/>
            <person name="Han C."/>
            <person name="Land M."/>
            <person name="Hauser L."/>
            <person name="Markowitz V."/>
            <person name="Cheng J.-F."/>
            <person name="Hugenholtz P."/>
            <person name="Woyke T."/>
            <person name="Wu D."/>
            <person name="Gronow S."/>
            <person name="Wellnitz S."/>
            <person name="Brambilla E."/>
            <person name="Klenk H.-P."/>
            <person name="Eisen J.A."/>
        </authorList>
    </citation>
    <scope>NUCLEOTIDE SEQUENCE</scope>
    <source>
        <strain>P 36-108</strain>
    </source>
</reference>
<keyword evidence="4 5" id="KW-0472">Membrane</keyword>
<feature type="transmembrane region" description="Helical" evidence="5">
    <location>
        <begin position="34"/>
        <end position="54"/>
    </location>
</feature>
<keyword evidence="2 5" id="KW-0812">Transmembrane</keyword>
<accession>E6SX03</accession>
<dbReference type="InterPro" id="IPR036640">
    <property type="entry name" value="ABC1_TM_sf"/>
</dbReference>
<organism evidence="6 7">
    <name type="scientific">Bacteroides helcogenes (strain ATCC 35417 / DSM 20613 / JCM 6297 / CCUG 15421 / P 36-108)</name>
    <dbReference type="NCBI Taxonomy" id="693979"/>
    <lineage>
        <taxon>Bacteria</taxon>
        <taxon>Pseudomonadati</taxon>
        <taxon>Bacteroidota</taxon>
        <taxon>Bacteroidia</taxon>
        <taxon>Bacteroidales</taxon>
        <taxon>Bacteroidaceae</taxon>
        <taxon>Bacteroides</taxon>
    </lineage>
</organism>
<dbReference type="EMBL" id="CP002352">
    <property type="protein sequence ID" value="ADV44691.1"/>
    <property type="molecule type" value="Genomic_DNA"/>
</dbReference>
<gene>
    <name evidence="6" type="ordered locus">Bache_2747</name>
</gene>
<evidence type="ECO:0000256" key="3">
    <source>
        <dbReference type="ARBA" id="ARBA00022989"/>
    </source>
</evidence>
<evidence type="ECO:0000313" key="6">
    <source>
        <dbReference type="EMBL" id="ADV44691.1"/>
    </source>
</evidence>
<evidence type="ECO:0000313" key="7">
    <source>
        <dbReference type="Proteomes" id="UP000008630"/>
    </source>
</evidence>
<feature type="transmembrane region" description="Helical" evidence="5">
    <location>
        <begin position="110"/>
        <end position="133"/>
    </location>
</feature>
<reference evidence="6 7" key="2">
    <citation type="journal article" date="2011" name="Stand. Genomic Sci.">
        <title>Complete genome sequence of Bacteroides helcogenes type strain (P 36-108).</title>
        <authorList>
            <person name="Pati A."/>
            <person name="Gronow S."/>
            <person name="Zeytun A."/>
            <person name="Lapidus A."/>
            <person name="Nolan M."/>
            <person name="Hammon N."/>
            <person name="Deshpande S."/>
            <person name="Cheng J.F."/>
            <person name="Tapia R."/>
            <person name="Han C."/>
            <person name="Goodwin L."/>
            <person name="Pitluck S."/>
            <person name="Liolios K."/>
            <person name="Pagani I."/>
            <person name="Ivanova N."/>
            <person name="Mavromatis K."/>
            <person name="Chen A."/>
            <person name="Palaniappan K."/>
            <person name="Land M."/>
            <person name="Hauser L."/>
            <person name="Chang Y.J."/>
            <person name="Jeffries C.D."/>
            <person name="Detter J.C."/>
            <person name="Brambilla E."/>
            <person name="Rohde M."/>
            <person name="Goker M."/>
            <person name="Woyke T."/>
            <person name="Bristow J."/>
            <person name="Eisen J.A."/>
            <person name="Markowitz V."/>
            <person name="Hugenholtz P."/>
            <person name="Kyrpides N.C."/>
            <person name="Klenk H.P."/>
            <person name="Lucas S."/>
        </authorList>
    </citation>
    <scope>NUCLEOTIDE SEQUENCE [LARGE SCALE GENOMIC DNA]</scope>
    <source>
        <strain evidence="7">ATCC 35417 / DSM 20613 / JCM 6297 / CCUG 15421 / P 36-108</strain>
    </source>
</reference>
<evidence type="ECO:0000256" key="1">
    <source>
        <dbReference type="ARBA" id="ARBA00004651"/>
    </source>
</evidence>
<dbReference type="Proteomes" id="UP000008630">
    <property type="component" value="Chromosome"/>
</dbReference>
<keyword evidence="3 5" id="KW-1133">Transmembrane helix</keyword>
<keyword evidence="7" id="KW-1185">Reference proteome</keyword>
<name>E6SX03_BACT6</name>
<evidence type="ECO:0000256" key="2">
    <source>
        <dbReference type="ARBA" id="ARBA00022692"/>
    </source>
</evidence>
<evidence type="ECO:0000256" key="4">
    <source>
        <dbReference type="ARBA" id="ARBA00023136"/>
    </source>
</evidence>
<feature type="transmembrane region" description="Helical" evidence="5">
    <location>
        <begin position="12"/>
        <end position="28"/>
    </location>
</feature>
<dbReference type="GO" id="GO:0005886">
    <property type="term" value="C:plasma membrane"/>
    <property type="evidence" value="ECO:0007669"/>
    <property type="project" value="UniProtKB-SubCell"/>
</dbReference>
<dbReference type="GO" id="GO:0005524">
    <property type="term" value="F:ATP binding"/>
    <property type="evidence" value="ECO:0007669"/>
    <property type="project" value="InterPro"/>
</dbReference>
<dbReference type="HOGENOM" id="CLU_1792632_0_0_10"/>
<dbReference type="SUPFAM" id="SSF90123">
    <property type="entry name" value="ABC transporter transmembrane region"/>
    <property type="match status" value="1"/>
</dbReference>
<evidence type="ECO:0000256" key="5">
    <source>
        <dbReference type="SAM" id="Phobius"/>
    </source>
</evidence>
<protein>
    <submittedName>
        <fullName evidence="6">Uncharacterized protein</fullName>
    </submittedName>
</protein>
<comment type="subcellular location">
    <subcellularLocation>
        <location evidence="1">Cell membrane</location>
        <topology evidence="1">Multi-pass membrane protein</topology>
    </subcellularLocation>
</comment>